<name>A0A024GRU2_9STRA</name>
<keyword evidence="2" id="KW-1185">Reference proteome</keyword>
<proteinExistence type="predicted"/>
<gene>
    <name evidence="1" type="ORF">BN9_110010</name>
</gene>
<evidence type="ECO:0000313" key="1">
    <source>
        <dbReference type="EMBL" id="CCI49640.1"/>
    </source>
</evidence>
<dbReference type="AlphaFoldDB" id="A0A024GRU2"/>
<evidence type="ECO:0000313" key="2">
    <source>
        <dbReference type="Proteomes" id="UP000053237"/>
    </source>
</evidence>
<reference evidence="1 2" key="1">
    <citation type="submission" date="2012-05" db="EMBL/GenBank/DDBJ databases">
        <title>Recombination and specialization in a pathogen metapopulation.</title>
        <authorList>
            <person name="Gardiner A."/>
            <person name="Kemen E."/>
            <person name="Schultz-Larsen T."/>
            <person name="MacLean D."/>
            <person name="Van Oosterhout C."/>
            <person name="Jones J.D.G."/>
        </authorList>
    </citation>
    <scope>NUCLEOTIDE SEQUENCE [LARGE SCALE GENOMIC DNA]</scope>
    <source>
        <strain evidence="1 2">Ac Nc2</strain>
    </source>
</reference>
<comment type="caution">
    <text evidence="1">The sequence shown here is derived from an EMBL/GenBank/DDBJ whole genome shotgun (WGS) entry which is preliminary data.</text>
</comment>
<organism evidence="1 2">
    <name type="scientific">Albugo candida</name>
    <dbReference type="NCBI Taxonomy" id="65357"/>
    <lineage>
        <taxon>Eukaryota</taxon>
        <taxon>Sar</taxon>
        <taxon>Stramenopiles</taxon>
        <taxon>Oomycota</taxon>
        <taxon>Peronosporomycetes</taxon>
        <taxon>Albuginales</taxon>
        <taxon>Albuginaceae</taxon>
        <taxon>Albugo</taxon>
    </lineage>
</organism>
<dbReference type="InParanoid" id="A0A024GRU2"/>
<accession>A0A024GRU2</accession>
<sequence>MTEPQHCATIQTDGCDPSESVQFEIGRCSHEKKGCHLDLHAGSNAQTSFTFHVIPGIDNSVNLAISPGPKDNIMRAVHAAVSNDGGYWTLRSVITETGNTVGVHPVAFAFGSGYGKSIYLPRQSKLCSVLNSQGSVSMLMMFLSPREKITYQFEINTNALELHDEPYILVTPHFLEDHHFKFIKPEPPIWPPFQIQVPENT</sequence>
<protein>
    <submittedName>
        <fullName evidence="1">Uncharacterized protein</fullName>
    </submittedName>
</protein>
<dbReference type="Proteomes" id="UP000053237">
    <property type="component" value="Unassembled WGS sequence"/>
</dbReference>
<dbReference type="EMBL" id="CAIX01000320">
    <property type="protein sequence ID" value="CCI49640.1"/>
    <property type="molecule type" value="Genomic_DNA"/>
</dbReference>